<proteinExistence type="predicted"/>
<feature type="region of interest" description="Disordered" evidence="1">
    <location>
        <begin position="1"/>
        <end position="52"/>
    </location>
</feature>
<gene>
    <name evidence="3" type="ORF">FTV88_2280</name>
</gene>
<sequence length="424" mass="48932">MVTEEAPTEKKAAETVGEEVTEEAPTEKKVKVTATEEAVTEEVTENLAESKRVEKAESEAIALQAPISSSNTEASDTESSKSIWEKVFLANKALLPLFAVGFIIVIAATILLFNYNNEKKREALYVSNIEKIATEHRSIQSAFATILQESLRERSRGMTVEMLNSRLEGEMNRIQQLQERTEAVTPPKNYQSFHQNIRELLELQKIIFQDIIMVLQNPLNQETDRIIDRLYGTIIESKELSSNVQLPSNQRFHTTDFVSITNQLALYVEEERKIYKEKLEKLEKNQAFFDRLDGIQQRWDSAKTDLEHALNLFRGGEVPWYDYYATIEEAKRVRQSIRDELNGVPAPAGLEELKTQLNRLLTDAVYYCDLMERAGTLYLYGDYDYSELRRQEAQELNQKVQKNYGNYKKNYQIQKEVMTNLNNL</sequence>
<keyword evidence="2" id="KW-0472">Membrane</keyword>
<reference evidence="4" key="1">
    <citation type="submission" date="2019-11" db="EMBL/GenBank/DDBJ databases">
        <title>Genome sequence of Heliorestis convoluta strain HH, an alkaliphilic and minimalistic phototrophic bacterium from a soda lake in Egypt.</title>
        <authorList>
            <person name="Dewey E.D."/>
            <person name="Stokes L.M."/>
            <person name="Burchell B.M."/>
            <person name="Shaffer K.N."/>
            <person name="Huntington A.M."/>
            <person name="Baker J.M."/>
            <person name="Nadendla S."/>
            <person name="Giglio M.G."/>
            <person name="Touchman J.W."/>
            <person name="Blankenship R.E."/>
            <person name="Madigan M.T."/>
            <person name="Sattley W.M."/>
        </authorList>
    </citation>
    <scope>NUCLEOTIDE SEQUENCE [LARGE SCALE GENOMIC DNA]</scope>
    <source>
        <strain evidence="4">HH</strain>
    </source>
</reference>
<protein>
    <submittedName>
        <fullName evidence="3">Uncharacterized protein</fullName>
    </submittedName>
</protein>
<evidence type="ECO:0000313" key="3">
    <source>
        <dbReference type="EMBL" id="QGG48378.1"/>
    </source>
</evidence>
<dbReference type="RefSeq" id="WP_153725565.1">
    <property type="nucleotide sequence ID" value="NZ_CP045875.1"/>
</dbReference>
<dbReference type="Proteomes" id="UP000366051">
    <property type="component" value="Chromosome"/>
</dbReference>
<feature type="transmembrane region" description="Helical" evidence="2">
    <location>
        <begin position="93"/>
        <end position="113"/>
    </location>
</feature>
<keyword evidence="4" id="KW-1185">Reference proteome</keyword>
<dbReference type="OrthoDB" id="9824736at2"/>
<evidence type="ECO:0000256" key="1">
    <source>
        <dbReference type="SAM" id="MobiDB-lite"/>
    </source>
</evidence>
<dbReference type="AlphaFoldDB" id="A0A5Q2N044"/>
<dbReference type="KEGG" id="hcv:FTV88_2280"/>
<keyword evidence="2" id="KW-1133">Transmembrane helix</keyword>
<organism evidence="3 4">
    <name type="scientific">Heliorestis convoluta</name>
    <dbReference type="NCBI Taxonomy" id="356322"/>
    <lineage>
        <taxon>Bacteria</taxon>
        <taxon>Bacillati</taxon>
        <taxon>Bacillota</taxon>
        <taxon>Clostridia</taxon>
        <taxon>Eubacteriales</taxon>
        <taxon>Heliobacteriaceae</taxon>
        <taxon>Heliorestis</taxon>
    </lineage>
</organism>
<evidence type="ECO:0000313" key="4">
    <source>
        <dbReference type="Proteomes" id="UP000366051"/>
    </source>
</evidence>
<dbReference type="EMBL" id="CP045875">
    <property type="protein sequence ID" value="QGG48378.1"/>
    <property type="molecule type" value="Genomic_DNA"/>
</dbReference>
<evidence type="ECO:0000256" key="2">
    <source>
        <dbReference type="SAM" id="Phobius"/>
    </source>
</evidence>
<name>A0A5Q2N044_9FIRM</name>
<accession>A0A5Q2N044</accession>
<keyword evidence="2" id="KW-0812">Transmembrane</keyword>